<dbReference type="RefSeq" id="WP_253052695.1">
    <property type="nucleotide sequence ID" value="NZ_JAMXWN010000002.1"/>
</dbReference>
<keyword evidence="3" id="KW-1185">Reference proteome</keyword>
<dbReference type="EMBL" id="JBHSTQ010000003">
    <property type="protein sequence ID" value="MFC6385758.1"/>
    <property type="molecule type" value="Genomic_DNA"/>
</dbReference>
<evidence type="ECO:0000259" key="1">
    <source>
        <dbReference type="Pfam" id="PF07872"/>
    </source>
</evidence>
<organism evidence="2 3">
    <name type="scientific">Sporolactobacillus kofuensis</name>
    <dbReference type="NCBI Taxonomy" id="269672"/>
    <lineage>
        <taxon>Bacteria</taxon>
        <taxon>Bacillati</taxon>
        <taxon>Bacillota</taxon>
        <taxon>Bacilli</taxon>
        <taxon>Bacillales</taxon>
        <taxon>Sporolactobacillaceae</taxon>
        <taxon>Sporolactobacillus</taxon>
    </lineage>
</organism>
<evidence type="ECO:0000313" key="3">
    <source>
        <dbReference type="Proteomes" id="UP001596267"/>
    </source>
</evidence>
<accession>A0ABW1WEN6</accession>
<evidence type="ECO:0000313" key="2">
    <source>
        <dbReference type="EMBL" id="MFC6385758.1"/>
    </source>
</evidence>
<gene>
    <name evidence="2" type="ORF">ACFP7A_04010</name>
</gene>
<dbReference type="InterPro" id="IPR012454">
    <property type="entry name" value="DUF1659"/>
</dbReference>
<proteinExistence type="predicted"/>
<protein>
    <submittedName>
        <fullName evidence="2">DUF1659 domain-containing protein</fullName>
    </submittedName>
</protein>
<dbReference type="Pfam" id="PF07872">
    <property type="entry name" value="DUF1659"/>
    <property type="match status" value="1"/>
</dbReference>
<comment type="caution">
    <text evidence="2">The sequence shown here is derived from an EMBL/GenBank/DDBJ whole genome shotgun (WGS) entry which is preliminary data.</text>
</comment>
<sequence length="72" mass="7703">MANSTITASVFVMNLDGGLDEQGEQVLLTKSFRNIKAAAAHDGLLAVAEQLAPLQKHPLISIERNDTAEITN</sequence>
<reference evidence="3" key="1">
    <citation type="journal article" date="2019" name="Int. J. Syst. Evol. Microbiol.">
        <title>The Global Catalogue of Microorganisms (GCM) 10K type strain sequencing project: providing services to taxonomists for standard genome sequencing and annotation.</title>
        <authorList>
            <consortium name="The Broad Institute Genomics Platform"/>
            <consortium name="The Broad Institute Genome Sequencing Center for Infectious Disease"/>
            <person name="Wu L."/>
            <person name="Ma J."/>
        </authorList>
    </citation>
    <scope>NUCLEOTIDE SEQUENCE [LARGE SCALE GENOMIC DNA]</scope>
    <source>
        <strain evidence="3">CCUG 42001</strain>
    </source>
</reference>
<dbReference type="Proteomes" id="UP001596267">
    <property type="component" value="Unassembled WGS sequence"/>
</dbReference>
<name>A0ABW1WEN6_9BACL</name>
<feature type="domain" description="DUF1659" evidence="1">
    <location>
        <begin position="2"/>
        <end position="72"/>
    </location>
</feature>